<dbReference type="NCBIfam" id="TIGR00112">
    <property type="entry name" value="proC"/>
    <property type="match status" value="1"/>
</dbReference>
<dbReference type="PIRSF" id="PIRSF000193">
    <property type="entry name" value="Pyrrol-5-carb_rd"/>
    <property type="match status" value="1"/>
</dbReference>
<feature type="domain" description="Pyrroline-5-carboxylate reductase dimerisation" evidence="7">
    <location>
        <begin position="146"/>
        <end position="252"/>
    </location>
</feature>
<comment type="catalytic activity">
    <reaction evidence="4">
        <text>L-proline + NAD(+) = (S)-1-pyrroline-5-carboxylate + NADH + 2 H(+)</text>
        <dbReference type="Rhea" id="RHEA:14105"/>
        <dbReference type="ChEBI" id="CHEBI:15378"/>
        <dbReference type="ChEBI" id="CHEBI:17388"/>
        <dbReference type="ChEBI" id="CHEBI:57540"/>
        <dbReference type="ChEBI" id="CHEBI:57945"/>
        <dbReference type="ChEBI" id="CHEBI:60039"/>
        <dbReference type="EC" id="1.5.1.2"/>
    </reaction>
</comment>
<comment type="similarity">
    <text evidence="1 4">Belongs to the pyrroline-5-carboxylate reductase family.</text>
</comment>
<accession>A0A8S8XEL4</accession>
<dbReference type="GO" id="GO:0004735">
    <property type="term" value="F:pyrroline-5-carboxylate reductase activity"/>
    <property type="evidence" value="ECO:0007669"/>
    <property type="project" value="UniProtKB-UniRule"/>
</dbReference>
<dbReference type="InterPro" id="IPR029036">
    <property type="entry name" value="P5CR_dimer"/>
</dbReference>
<dbReference type="FunFam" id="1.10.3730.10:FF:000001">
    <property type="entry name" value="Pyrroline-5-carboxylate reductase"/>
    <property type="match status" value="1"/>
</dbReference>
<reference evidence="8" key="1">
    <citation type="submission" date="2021-02" db="EMBL/GenBank/DDBJ databases">
        <title>Genome sequence of Rhodospirillales sp. strain TMPK1 isolated from soil.</title>
        <authorList>
            <person name="Nakai R."/>
            <person name="Kusada H."/>
            <person name="Tamaki H."/>
        </authorList>
    </citation>
    <scope>NUCLEOTIDE SEQUENCE</scope>
    <source>
        <strain evidence="8">TMPK1</strain>
    </source>
</reference>
<dbReference type="Proteomes" id="UP000681075">
    <property type="component" value="Unassembled WGS sequence"/>
</dbReference>
<comment type="pathway">
    <text evidence="4">Amino-acid biosynthesis; L-proline biosynthesis; L-proline from L-glutamate 5-semialdehyde: step 1/1.</text>
</comment>
<feature type="binding site" evidence="6">
    <location>
        <begin position="55"/>
        <end position="58"/>
    </location>
    <ligand>
        <name>NADP(+)</name>
        <dbReference type="ChEBI" id="CHEBI:58349"/>
    </ligand>
</feature>
<dbReference type="GO" id="GO:0005737">
    <property type="term" value="C:cytoplasm"/>
    <property type="evidence" value="ECO:0007669"/>
    <property type="project" value="UniProtKB-SubCell"/>
</dbReference>
<keyword evidence="9" id="KW-1185">Reference proteome</keyword>
<dbReference type="Gene3D" id="1.10.3730.10">
    <property type="entry name" value="ProC C-terminal domain-like"/>
    <property type="match status" value="1"/>
</dbReference>
<sequence length="254" mass="26155">MGGAMLAAWSEHALAESIVVVEPSKRTAPRFPAATFVTSADELPADFSPDIVVVAIKPQLFDDVLPGFRARIGDAAVLSVAAGKRIADHQRLLGDRPIIRVLPNTPVAIGQGAIGCFADSRADESLRARVASLLAPLGLVEWLPDEALADAVTALSGSGPAYVFLLIEALAQAGVAQGLPDELAMRLARQTIIGSAALAADNPDTPASQLRANVTSKGGVTAAALGVLMADGGIFDLYRDAFAANVARAKQLSG</sequence>
<organism evidence="8 9">
    <name type="scientific">Roseiterribacter gracilis</name>
    <dbReference type="NCBI Taxonomy" id="2812848"/>
    <lineage>
        <taxon>Bacteria</taxon>
        <taxon>Pseudomonadati</taxon>
        <taxon>Pseudomonadota</taxon>
        <taxon>Alphaproteobacteria</taxon>
        <taxon>Rhodospirillales</taxon>
        <taxon>Roseiterribacteraceae</taxon>
        <taxon>Roseiterribacter</taxon>
    </lineage>
</organism>
<evidence type="ECO:0000313" key="8">
    <source>
        <dbReference type="EMBL" id="GIL40422.1"/>
    </source>
</evidence>
<dbReference type="InterPro" id="IPR008927">
    <property type="entry name" value="6-PGluconate_DH-like_C_sf"/>
</dbReference>
<keyword evidence="2 4" id="KW-0521">NADP</keyword>
<evidence type="ECO:0000256" key="1">
    <source>
        <dbReference type="ARBA" id="ARBA00005525"/>
    </source>
</evidence>
<keyword evidence="4" id="KW-0641">Proline biosynthesis</keyword>
<dbReference type="PANTHER" id="PTHR11645">
    <property type="entry name" value="PYRROLINE-5-CARBOXYLATE REDUCTASE"/>
    <property type="match status" value="1"/>
</dbReference>
<dbReference type="EMBL" id="BOPV01000001">
    <property type="protein sequence ID" value="GIL40422.1"/>
    <property type="molecule type" value="Genomic_DNA"/>
</dbReference>
<dbReference type="PANTHER" id="PTHR11645:SF0">
    <property type="entry name" value="PYRROLINE-5-CARBOXYLATE REDUCTASE 3"/>
    <property type="match status" value="1"/>
</dbReference>
<dbReference type="EC" id="1.5.1.2" evidence="4 5"/>
<dbReference type="HAMAP" id="MF_01925">
    <property type="entry name" value="P5C_reductase"/>
    <property type="match status" value="1"/>
</dbReference>
<evidence type="ECO:0000256" key="3">
    <source>
        <dbReference type="ARBA" id="ARBA00023002"/>
    </source>
</evidence>
<evidence type="ECO:0000256" key="6">
    <source>
        <dbReference type="PIRSR" id="PIRSR000193-1"/>
    </source>
</evidence>
<comment type="caution">
    <text evidence="8">The sequence shown here is derived from an EMBL/GenBank/DDBJ whole genome shotgun (WGS) entry which is preliminary data.</text>
</comment>
<dbReference type="GO" id="GO:0055129">
    <property type="term" value="P:L-proline biosynthetic process"/>
    <property type="evidence" value="ECO:0007669"/>
    <property type="project" value="UniProtKB-UniRule"/>
</dbReference>
<evidence type="ECO:0000313" key="9">
    <source>
        <dbReference type="Proteomes" id="UP000681075"/>
    </source>
</evidence>
<protein>
    <recommendedName>
        <fullName evidence="4 5">Pyrroline-5-carboxylate reductase</fullName>
        <shortName evidence="4">P5C reductase</shortName>
        <shortName evidence="4">P5CR</shortName>
        <ecNumber evidence="4 5">1.5.1.2</ecNumber>
    </recommendedName>
    <alternativeName>
        <fullName evidence="4">PCA reductase</fullName>
    </alternativeName>
</protein>
<dbReference type="Gene3D" id="3.40.50.720">
    <property type="entry name" value="NAD(P)-binding Rossmann-like Domain"/>
    <property type="match status" value="1"/>
</dbReference>
<dbReference type="Pfam" id="PF14748">
    <property type="entry name" value="P5CR_dimer"/>
    <property type="match status" value="1"/>
</dbReference>
<evidence type="ECO:0000256" key="2">
    <source>
        <dbReference type="ARBA" id="ARBA00022857"/>
    </source>
</evidence>
<keyword evidence="3 4" id="KW-0560">Oxidoreductase</keyword>
<evidence type="ECO:0000259" key="7">
    <source>
        <dbReference type="Pfam" id="PF14748"/>
    </source>
</evidence>
<evidence type="ECO:0000256" key="5">
    <source>
        <dbReference type="NCBIfam" id="TIGR00112"/>
    </source>
</evidence>
<name>A0A8S8XEL4_9PROT</name>
<comment type="subcellular location">
    <subcellularLocation>
        <location evidence="4">Cytoplasm</location>
    </subcellularLocation>
</comment>
<comment type="function">
    <text evidence="4">Catalyzes the reduction of 1-pyrroline-5-carboxylate (PCA) to L-proline.</text>
</comment>
<proteinExistence type="inferred from homology"/>
<keyword evidence="4" id="KW-0963">Cytoplasm</keyword>
<evidence type="ECO:0000256" key="4">
    <source>
        <dbReference type="HAMAP-Rule" id="MF_01925"/>
    </source>
</evidence>
<dbReference type="InterPro" id="IPR000304">
    <property type="entry name" value="Pyrroline-COOH_reductase"/>
</dbReference>
<dbReference type="SUPFAM" id="SSF51735">
    <property type="entry name" value="NAD(P)-binding Rossmann-fold domains"/>
    <property type="match status" value="1"/>
</dbReference>
<keyword evidence="4" id="KW-0028">Amino-acid biosynthesis</keyword>
<dbReference type="SUPFAM" id="SSF48179">
    <property type="entry name" value="6-phosphogluconate dehydrogenase C-terminal domain-like"/>
    <property type="match status" value="1"/>
</dbReference>
<dbReference type="InterPro" id="IPR036291">
    <property type="entry name" value="NAD(P)-bd_dom_sf"/>
</dbReference>
<comment type="catalytic activity">
    <reaction evidence="4">
        <text>L-proline + NADP(+) = (S)-1-pyrroline-5-carboxylate + NADPH + 2 H(+)</text>
        <dbReference type="Rhea" id="RHEA:14109"/>
        <dbReference type="ChEBI" id="CHEBI:15378"/>
        <dbReference type="ChEBI" id="CHEBI:17388"/>
        <dbReference type="ChEBI" id="CHEBI:57783"/>
        <dbReference type="ChEBI" id="CHEBI:58349"/>
        <dbReference type="ChEBI" id="CHEBI:60039"/>
        <dbReference type="EC" id="1.5.1.2"/>
    </reaction>
</comment>
<gene>
    <name evidence="8" type="primary">proC_2</name>
    <name evidence="4" type="synonym">proC</name>
    <name evidence="8" type="ORF">TMPK1_26590</name>
</gene>
<dbReference type="AlphaFoldDB" id="A0A8S8XEL4"/>